<evidence type="ECO:0008006" key="3">
    <source>
        <dbReference type="Google" id="ProtNLM"/>
    </source>
</evidence>
<evidence type="ECO:0000313" key="1">
    <source>
        <dbReference type="EMBL" id="OOY12015.1"/>
    </source>
</evidence>
<reference evidence="1 2" key="1">
    <citation type="submission" date="2016-11" db="EMBL/GenBank/DDBJ databases">
        <title>A multilocus sequence analysis scheme for characterization of bacteria in the genus Thioclava.</title>
        <authorList>
            <person name="Liu Y."/>
            <person name="Shao Z."/>
        </authorList>
    </citation>
    <scope>NUCLEOTIDE SEQUENCE [LARGE SCALE GENOMIC DNA]</scope>
    <source>
        <strain evidence="1 2">11.10-0-13</strain>
    </source>
</reference>
<dbReference type="RefSeq" id="WP_078574665.1">
    <property type="nucleotide sequence ID" value="NZ_MPZS01000002.1"/>
</dbReference>
<organism evidence="1 2">
    <name type="scientific">Thioclava marina</name>
    <dbReference type="NCBI Taxonomy" id="1915077"/>
    <lineage>
        <taxon>Bacteria</taxon>
        <taxon>Pseudomonadati</taxon>
        <taxon>Pseudomonadota</taxon>
        <taxon>Alphaproteobacteria</taxon>
        <taxon>Rhodobacterales</taxon>
        <taxon>Paracoccaceae</taxon>
        <taxon>Thioclava</taxon>
    </lineage>
</organism>
<dbReference type="Proteomes" id="UP000242224">
    <property type="component" value="Unassembled WGS sequence"/>
</dbReference>
<dbReference type="InterPro" id="IPR053842">
    <property type="entry name" value="NikA-like"/>
</dbReference>
<name>A0ABX3ML98_9RHOB</name>
<dbReference type="EMBL" id="MPZS01000002">
    <property type="protein sequence ID" value="OOY12015.1"/>
    <property type="molecule type" value="Genomic_DNA"/>
</dbReference>
<sequence length="97" mass="10760">MAERRETEVKVRFSQKEIERIDTDRKAAGTPTRGRFLRERALDGTSESRTQAHDIADRLGRLGIAVNQLGPGSSAGARALAKEVRELTAAIRRWSEG</sequence>
<proteinExistence type="predicted"/>
<dbReference type="Pfam" id="PF21983">
    <property type="entry name" value="NikA-like"/>
    <property type="match status" value="1"/>
</dbReference>
<gene>
    <name evidence="1" type="ORF">BMG00_13165</name>
</gene>
<evidence type="ECO:0000313" key="2">
    <source>
        <dbReference type="Proteomes" id="UP000242224"/>
    </source>
</evidence>
<protein>
    <recommendedName>
        <fullName evidence="3">Mobilization protein</fullName>
    </recommendedName>
</protein>
<keyword evidence="2" id="KW-1185">Reference proteome</keyword>
<comment type="caution">
    <text evidence="1">The sequence shown here is derived from an EMBL/GenBank/DDBJ whole genome shotgun (WGS) entry which is preliminary data.</text>
</comment>
<accession>A0ABX3ML98</accession>